<feature type="compositionally biased region" description="Low complexity" evidence="7">
    <location>
        <begin position="298"/>
        <end position="308"/>
    </location>
</feature>
<evidence type="ECO:0000313" key="10">
    <source>
        <dbReference type="Proteomes" id="UP000472265"/>
    </source>
</evidence>
<evidence type="ECO:0000256" key="1">
    <source>
        <dbReference type="ARBA" id="ARBA00004613"/>
    </source>
</evidence>
<feature type="region of interest" description="Disordered" evidence="7">
    <location>
        <begin position="1026"/>
        <end position="1099"/>
    </location>
</feature>
<evidence type="ECO:0000259" key="8">
    <source>
        <dbReference type="PROSITE" id="PS51461"/>
    </source>
</evidence>
<dbReference type="InterPro" id="IPR050149">
    <property type="entry name" value="Collagen_superfamily"/>
</dbReference>
<reference evidence="9" key="1">
    <citation type="submission" date="2021-04" db="EMBL/GenBank/DDBJ databases">
        <authorList>
            <consortium name="Wellcome Sanger Institute Data Sharing"/>
        </authorList>
    </citation>
    <scope>NUCLEOTIDE SEQUENCE [LARGE SCALE GENOMIC DNA]</scope>
</reference>
<evidence type="ECO:0000256" key="2">
    <source>
        <dbReference type="ARBA" id="ARBA00022525"/>
    </source>
</evidence>
<dbReference type="Ensembl" id="ENSSAUT00010007079.1">
    <property type="protein sequence ID" value="ENSSAUP00010006579.1"/>
    <property type="gene ID" value="ENSSAUG00010002439.1"/>
</dbReference>
<feature type="region of interest" description="Disordered" evidence="7">
    <location>
        <begin position="292"/>
        <end position="319"/>
    </location>
</feature>
<sequence>EVLCARMDKQLVIRPTHPLSHTVSCLFAADPIDVLKVLELSEDMEGVSLEAGLCTSREGREETDLSYKIDKKIQLSAPTKQLFPHSPFPMNFSVMTTVRAVKSSQVFLLSLYDSQVHQDFGTKLSLIVLRYLTTLINLADGKWHRVAYSVEGQSVTLYLDCVKLDTLDLLRGFDPHISTDGVTVFGTRLLDEGVFEGEIQQLLIVEDPRAAETYCQDYIPDCDAPLPYNTILTEAEEVSPLLTVDHRGKREIVKPRGKVSDKVHMAHSTHNTHCETSQVPNVVNPNCRLNGKGGETGPPGITGPVGPRGDAGEPVRTGPPGRPGLNGADGIPGPPGNIMLIPFQSGGDPKLGTVVSAQEAQAQAILQQTKLAMKGPPGPLGLRGRPGPLVSEITSYCEFGGPPGLTGIPGQNGRTGKMGRAGEDGARGAIGETGAKGDRGFDGLPGLPGNKGHKGDRGKPGPVGPAGEPGEKVRGIHDDIVLLFLLCSGCINVCHFQRALRGKLGQEDNQGFPGPQGLVGHPGEKVRHLGEDGFPGAKGEMGAKGDVGDNGALGGRGEDGPEGPKGQMGPQGESGPSGTSGEKGKLGVPGLPGYPGRQGPKGSDGFPGVLGAGGEKGKKGPAGQPGGAGQRGPNVSAVSKKHSQGPAGKDGLPGHPGQRGEPGFQGKTGPPGPMGVVGPQGKSGESGPTGDRGHPGAPGVPGEHGLPGAAGKEGGKVSAHSQGDPGLPGTSGKNGPAGLKGFRGSRGLFLNVCYLSISIDAEQNLFNVFQGEKGPIGPAGQDGEQGPVGMPGATGPAGPPGEDGDKVKCGSGVDGLVGPRGQQGMYGPKGDEGLRGFKGGRGPMGLQGMPGLPGEKGESGHVGLMGPPGQQGPNGPQGPVGGVVSLTVMFVHPQLVKHLFRFLKKHCDLVCVVQGPTGRPGMIGTGEKGDQGEKGDTGLPGAAGPAGARGLTGEDGAKGNAVRNIGHLGKPGKEGKAGLKGAKGASGFEGPIGKTGPVGAQGHPGKSGPQGLRGIPGPAVGHRLNRKVGPPGLPGLKGDHGKKGDKGHGGLIGLIGPPGDIGEKGDRGLPGNQGQSGPKGDEVTDGGEEERMQGDQAEQNGLMKEKEGQGMEEVFASLSSMKVEVEGLRNPQGTYHSPARTCKELWLLSPGLPNGEYWIDPNQGCHRDSFKVFCNFTAQGETCLYPDKKFQSVKLAAWKGEKSGTWYSKFRKGKQFSYSGSDSIPVHVVQLTFLQLLSATAKQTFTYHCLNSAAWLHTATFSHEHALRFRGSNGEELTHENTHYISALYDGCQTRSGQERTVLEFDAPLSTTLPILDVAVSDFGNGNQKFGFQVGPVCFNG</sequence>
<dbReference type="GO" id="GO:0031012">
    <property type="term" value="C:extracellular matrix"/>
    <property type="evidence" value="ECO:0007669"/>
    <property type="project" value="TreeGrafter"/>
</dbReference>
<feature type="region of interest" description="Disordered" evidence="7">
    <location>
        <begin position="507"/>
        <end position="738"/>
    </location>
</feature>
<dbReference type="Pfam" id="PF01391">
    <property type="entry name" value="Collagen"/>
    <property type="match status" value="6"/>
</dbReference>
<name>A0A671TX32_SPAAU</name>
<dbReference type="Pfam" id="PF01410">
    <property type="entry name" value="COLFI"/>
    <property type="match status" value="1"/>
</dbReference>
<organism evidence="9 10">
    <name type="scientific">Sparus aurata</name>
    <name type="common">Gilthead sea bream</name>
    <dbReference type="NCBI Taxonomy" id="8175"/>
    <lineage>
        <taxon>Eukaryota</taxon>
        <taxon>Metazoa</taxon>
        <taxon>Chordata</taxon>
        <taxon>Craniata</taxon>
        <taxon>Vertebrata</taxon>
        <taxon>Euteleostomi</taxon>
        <taxon>Actinopterygii</taxon>
        <taxon>Neopterygii</taxon>
        <taxon>Teleostei</taxon>
        <taxon>Neoteleostei</taxon>
        <taxon>Acanthomorphata</taxon>
        <taxon>Eupercaria</taxon>
        <taxon>Spariformes</taxon>
        <taxon>Sparidae</taxon>
        <taxon>Sparus</taxon>
    </lineage>
</organism>
<keyword evidence="2" id="KW-0964">Secreted</keyword>
<dbReference type="GO" id="GO:0030020">
    <property type="term" value="F:extracellular matrix structural constituent conferring tensile strength"/>
    <property type="evidence" value="ECO:0007669"/>
    <property type="project" value="TreeGrafter"/>
</dbReference>
<evidence type="ECO:0000256" key="7">
    <source>
        <dbReference type="SAM" id="MobiDB-lite"/>
    </source>
</evidence>
<dbReference type="Gene3D" id="2.60.120.200">
    <property type="match status" value="1"/>
</dbReference>
<feature type="compositionally biased region" description="Low complexity" evidence="7">
    <location>
        <begin position="937"/>
        <end position="951"/>
    </location>
</feature>
<dbReference type="Proteomes" id="UP000472265">
    <property type="component" value="Chromosome 1"/>
</dbReference>
<evidence type="ECO:0000256" key="3">
    <source>
        <dbReference type="ARBA" id="ARBA00022530"/>
    </source>
</evidence>
<dbReference type="PANTHER" id="PTHR24023:SF1044">
    <property type="entry name" value="FIBRILLAR COLLAGEN NC1 DOMAIN-CONTAINING PROTEIN"/>
    <property type="match status" value="1"/>
</dbReference>
<dbReference type="GeneTree" id="ENSGT00940000162394"/>
<feature type="compositionally biased region" description="Low complexity" evidence="7">
    <location>
        <begin position="787"/>
        <end position="796"/>
    </location>
</feature>
<keyword evidence="4" id="KW-0732">Signal</keyword>
<feature type="domain" description="Fibrillar collagen NC1" evidence="8">
    <location>
        <begin position="1112"/>
        <end position="1340"/>
    </location>
</feature>
<accession>A0A671TX32</accession>
<feature type="region of interest" description="Disordered" evidence="7">
    <location>
        <begin position="419"/>
        <end position="471"/>
    </location>
</feature>
<feature type="region of interest" description="Disordered" evidence="7">
    <location>
        <begin position="922"/>
        <end position="980"/>
    </location>
</feature>
<proteinExistence type="predicted"/>
<dbReference type="InterPro" id="IPR048287">
    <property type="entry name" value="TSPN-like_N"/>
</dbReference>
<gene>
    <name evidence="9" type="primary">LOC115590083</name>
</gene>
<dbReference type="GO" id="GO:0030198">
    <property type="term" value="P:extracellular matrix organization"/>
    <property type="evidence" value="ECO:0007669"/>
    <property type="project" value="TreeGrafter"/>
</dbReference>
<feature type="compositionally biased region" description="Basic and acidic residues" evidence="7">
    <location>
        <begin position="927"/>
        <end position="936"/>
    </location>
</feature>
<dbReference type="SUPFAM" id="SSF49899">
    <property type="entry name" value="Concanavalin A-like lectins/glucanases"/>
    <property type="match status" value="1"/>
</dbReference>
<dbReference type="InterPro" id="IPR008160">
    <property type="entry name" value="Collagen"/>
</dbReference>
<dbReference type="InterPro" id="IPR000885">
    <property type="entry name" value="Fib_collagen_C"/>
</dbReference>
<keyword evidence="5" id="KW-0677">Repeat</keyword>
<dbReference type="GO" id="GO:0005615">
    <property type="term" value="C:extracellular space"/>
    <property type="evidence" value="ECO:0007669"/>
    <property type="project" value="TreeGrafter"/>
</dbReference>
<dbReference type="PANTHER" id="PTHR24023">
    <property type="entry name" value="COLLAGEN ALPHA"/>
    <property type="match status" value="1"/>
</dbReference>
<feature type="compositionally biased region" description="Basic and acidic residues" evidence="7">
    <location>
        <begin position="1037"/>
        <end position="1048"/>
    </location>
</feature>
<dbReference type="PROSITE" id="PS51461">
    <property type="entry name" value="NC1_FIB"/>
    <property type="match status" value="1"/>
</dbReference>
<evidence type="ECO:0000256" key="4">
    <source>
        <dbReference type="ARBA" id="ARBA00022729"/>
    </source>
</evidence>
<protein>
    <recommendedName>
        <fullName evidence="8">Fibrillar collagen NC1 domain-containing protein</fullName>
    </recommendedName>
</protein>
<keyword evidence="10" id="KW-1185">Reference proteome</keyword>
<reference evidence="9" key="2">
    <citation type="submission" date="2025-08" db="UniProtKB">
        <authorList>
            <consortium name="Ensembl"/>
        </authorList>
    </citation>
    <scope>IDENTIFICATION</scope>
</reference>
<keyword evidence="3" id="KW-0272">Extracellular matrix</keyword>
<dbReference type="SMART" id="SM00038">
    <property type="entry name" value="COLFI"/>
    <property type="match status" value="1"/>
</dbReference>
<dbReference type="Gene3D" id="2.60.120.1000">
    <property type="match status" value="1"/>
</dbReference>
<evidence type="ECO:0000313" key="9">
    <source>
        <dbReference type="Ensembl" id="ENSSAUP00010006579.1"/>
    </source>
</evidence>
<dbReference type="GO" id="GO:0005581">
    <property type="term" value="C:collagen trimer"/>
    <property type="evidence" value="ECO:0007669"/>
    <property type="project" value="UniProtKB-KW"/>
</dbReference>
<evidence type="ECO:0000256" key="5">
    <source>
        <dbReference type="ARBA" id="ARBA00022737"/>
    </source>
</evidence>
<comment type="subcellular location">
    <subcellularLocation>
        <location evidence="1">Secreted</location>
    </subcellularLocation>
</comment>
<reference evidence="9" key="3">
    <citation type="submission" date="2025-09" db="UniProtKB">
        <authorList>
            <consortium name="Ensembl"/>
        </authorList>
    </citation>
    <scope>IDENTIFICATION</scope>
</reference>
<evidence type="ECO:0000256" key="6">
    <source>
        <dbReference type="ARBA" id="ARBA00023119"/>
    </source>
</evidence>
<dbReference type="InterPro" id="IPR013320">
    <property type="entry name" value="ConA-like_dom_sf"/>
</dbReference>
<feature type="compositionally biased region" description="Basic and acidic residues" evidence="7">
    <location>
        <begin position="522"/>
        <end position="531"/>
    </location>
</feature>
<dbReference type="FunFam" id="2.60.120.1000:FF:000002">
    <property type="entry name" value="Collagen XI alpha 1 chain"/>
    <property type="match status" value="1"/>
</dbReference>
<feature type="region of interest" description="Disordered" evidence="7">
    <location>
        <begin position="776"/>
        <end position="803"/>
    </location>
</feature>
<keyword evidence="6" id="KW-0176">Collagen</keyword>
<dbReference type="SMART" id="SM00210">
    <property type="entry name" value="TSPN"/>
    <property type="match status" value="1"/>
</dbReference>